<keyword evidence="5" id="KW-1185">Reference proteome</keyword>
<dbReference type="STRING" id="426703.SAMN04488100_12311"/>
<dbReference type="Proteomes" id="UP000321425">
    <property type="component" value="Unassembled WGS sequence"/>
</dbReference>
<dbReference type="RefSeq" id="WP_091488800.1">
    <property type="nucleotide sequence ID" value="NZ_BJUX01000005.1"/>
</dbReference>
<proteinExistence type="predicted"/>
<dbReference type="EMBL" id="BJUX01000005">
    <property type="protein sequence ID" value="GEK88632.1"/>
    <property type="molecule type" value="Genomic_DNA"/>
</dbReference>
<feature type="transmembrane region" description="Helical" evidence="1">
    <location>
        <begin position="44"/>
        <end position="64"/>
    </location>
</feature>
<accession>A0A1H7VA27</accession>
<keyword evidence="1" id="KW-1133">Transmembrane helix</keyword>
<dbReference type="EMBL" id="FOBL01000023">
    <property type="protein sequence ID" value="SEM06036.1"/>
    <property type="molecule type" value="Genomic_DNA"/>
</dbReference>
<feature type="transmembrane region" description="Helical" evidence="1">
    <location>
        <begin position="12"/>
        <end position="32"/>
    </location>
</feature>
<reference evidence="3 4" key="1">
    <citation type="submission" date="2016-10" db="EMBL/GenBank/DDBJ databases">
        <authorList>
            <person name="de Groot N.N."/>
        </authorList>
    </citation>
    <scope>NUCLEOTIDE SEQUENCE [LARGE SCALE GENOMIC DNA]</scope>
    <source>
        <strain evidence="3 4">DSM 19182</strain>
    </source>
</reference>
<name>A0A1H7VA27_9LACT</name>
<organism evidence="3 4">
    <name type="scientific">Alkalibacterium putridalgicola</name>
    <dbReference type="NCBI Taxonomy" id="426703"/>
    <lineage>
        <taxon>Bacteria</taxon>
        <taxon>Bacillati</taxon>
        <taxon>Bacillota</taxon>
        <taxon>Bacilli</taxon>
        <taxon>Lactobacillales</taxon>
        <taxon>Carnobacteriaceae</taxon>
        <taxon>Alkalibacterium</taxon>
    </lineage>
</organism>
<evidence type="ECO:0000313" key="4">
    <source>
        <dbReference type="Proteomes" id="UP000198548"/>
    </source>
</evidence>
<sequence>MNLFSSREVASIIWLIILCVFVFLIPKIRSSALKLLKISVNKQIITLVVIIIFYSSFWIIVASQYSFWNWKYLKEVIFWIVFSGIPMCFGAIIIKNDDHYFANILKSNLKFIVILEFLLSTFTFHIIIELILVPSITFLVLLDTVAGLKEEYSIIKKITSIAITFIGLTVLVLTMKNAFANYTDMGSIDLLITFSIPIVLALLFIPISYSYALYSKYQELFIIMKFKEPKNKKIRMLHRWETVKVCKLSYRRVTVFRRTVVKRMYKNMSKEEFYEIIESFK</sequence>
<gene>
    <name evidence="2" type="ORF">APU01nite_06710</name>
    <name evidence="3" type="ORF">SAMN04488100_12311</name>
</gene>
<evidence type="ECO:0000313" key="3">
    <source>
        <dbReference type="EMBL" id="SEM06036.1"/>
    </source>
</evidence>
<feature type="transmembrane region" description="Helical" evidence="1">
    <location>
        <begin position="191"/>
        <end position="214"/>
    </location>
</feature>
<evidence type="ECO:0000313" key="5">
    <source>
        <dbReference type="Proteomes" id="UP000321425"/>
    </source>
</evidence>
<feature type="transmembrane region" description="Helical" evidence="1">
    <location>
        <begin position="76"/>
        <end position="94"/>
    </location>
</feature>
<keyword evidence="1" id="KW-0812">Transmembrane</keyword>
<dbReference type="OrthoDB" id="2968715at2"/>
<keyword evidence="1" id="KW-0472">Membrane</keyword>
<evidence type="ECO:0000256" key="1">
    <source>
        <dbReference type="SAM" id="Phobius"/>
    </source>
</evidence>
<reference evidence="2 5" key="2">
    <citation type="submission" date="2019-07" db="EMBL/GenBank/DDBJ databases">
        <title>Whole genome shotgun sequence of Alkalibacterium putridalgicola NBRC 103243.</title>
        <authorList>
            <person name="Hosoyama A."/>
            <person name="Uohara A."/>
            <person name="Ohji S."/>
            <person name="Ichikawa N."/>
        </authorList>
    </citation>
    <scope>NUCLEOTIDE SEQUENCE [LARGE SCALE GENOMIC DNA]</scope>
    <source>
        <strain evidence="2 5">NBRC 103243</strain>
    </source>
</reference>
<protein>
    <submittedName>
        <fullName evidence="3">Uncharacterized protein</fullName>
    </submittedName>
</protein>
<dbReference type="Proteomes" id="UP000198548">
    <property type="component" value="Unassembled WGS sequence"/>
</dbReference>
<feature type="transmembrane region" description="Helical" evidence="1">
    <location>
        <begin position="158"/>
        <end position="179"/>
    </location>
</feature>
<evidence type="ECO:0000313" key="2">
    <source>
        <dbReference type="EMBL" id="GEK88632.1"/>
    </source>
</evidence>
<dbReference type="AlphaFoldDB" id="A0A1H7VA27"/>